<feature type="compositionally biased region" description="Basic and acidic residues" evidence="1">
    <location>
        <begin position="116"/>
        <end position="125"/>
    </location>
</feature>
<reference evidence="2 3" key="1">
    <citation type="submission" date="2020-09" db="EMBL/GenBank/DDBJ databases">
        <authorList>
            <person name="Ashkenazy H."/>
        </authorList>
    </citation>
    <scope>NUCLEOTIDE SEQUENCE [LARGE SCALE GENOMIC DNA]</scope>
    <source>
        <strain evidence="3">cv. Cdm-0</strain>
    </source>
</reference>
<evidence type="ECO:0000256" key="1">
    <source>
        <dbReference type="SAM" id="MobiDB-lite"/>
    </source>
</evidence>
<evidence type="ECO:0000313" key="3">
    <source>
        <dbReference type="Proteomes" id="UP000516314"/>
    </source>
</evidence>
<sequence length="163" mass="18430">MSDVIETIIILHSLPVDTINRHRTEHQEEVAETLAAISSTVDCYVAWSPANSDGNRCNFSPLSKSIFKNIMNESSSKFSFILYQCEIKLVLLLLSSFFFGEVKAISTKQPKHRKLGNREGDENRSNEIVVQMKARVKRSKSKRGPQKKEPYKKPPCSPPTHPA</sequence>
<feature type="compositionally biased region" description="Pro residues" evidence="1">
    <location>
        <begin position="153"/>
        <end position="163"/>
    </location>
</feature>
<name>A0A7G2E6N0_ARATH</name>
<dbReference type="Proteomes" id="UP000516314">
    <property type="component" value="Chromosome 1"/>
</dbReference>
<organism evidence="2 3">
    <name type="scientific">Arabidopsis thaliana</name>
    <name type="common">Mouse-ear cress</name>
    <dbReference type="NCBI Taxonomy" id="3702"/>
    <lineage>
        <taxon>Eukaryota</taxon>
        <taxon>Viridiplantae</taxon>
        <taxon>Streptophyta</taxon>
        <taxon>Embryophyta</taxon>
        <taxon>Tracheophyta</taxon>
        <taxon>Spermatophyta</taxon>
        <taxon>Magnoliopsida</taxon>
        <taxon>eudicotyledons</taxon>
        <taxon>Gunneridae</taxon>
        <taxon>Pentapetalae</taxon>
        <taxon>rosids</taxon>
        <taxon>malvids</taxon>
        <taxon>Brassicales</taxon>
        <taxon>Brassicaceae</taxon>
        <taxon>Camelineae</taxon>
        <taxon>Arabidopsis</taxon>
    </lineage>
</organism>
<feature type="compositionally biased region" description="Basic residues" evidence="1">
    <location>
        <begin position="134"/>
        <end position="145"/>
    </location>
</feature>
<dbReference type="EMBL" id="LR881466">
    <property type="protein sequence ID" value="CAD5316361.1"/>
    <property type="molecule type" value="Genomic_DNA"/>
</dbReference>
<proteinExistence type="predicted"/>
<feature type="region of interest" description="Disordered" evidence="1">
    <location>
        <begin position="109"/>
        <end position="163"/>
    </location>
</feature>
<accession>A0A7G2E6N0</accession>
<gene>
    <name evidence="2" type="ORF">AT9943_LOCUS4686</name>
</gene>
<dbReference type="AlphaFoldDB" id="A0A7G2E6N0"/>
<evidence type="ECO:0000313" key="2">
    <source>
        <dbReference type="EMBL" id="CAD5316361.1"/>
    </source>
</evidence>
<protein>
    <submittedName>
        <fullName evidence="2">(thale cress) hypothetical protein</fullName>
    </submittedName>
</protein>